<accession>A0A0E0DRP6</accession>
<dbReference type="EnsemblPlants" id="OMERI05G15030.1">
    <property type="protein sequence ID" value="OMERI05G15030.1"/>
    <property type="gene ID" value="OMERI05G15030"/>
</dbReference>
<keyword evidence="3" id="KW-1185">Reference proteome</keyword>
<proteinExistence type="predicted"/>
<reference evidence="2" key="2">
    <citation type="submission" date="2018-05" db="EMBL/GenBank/DDBJ databases">
        <title>OmerRS3 (Oryza meridionalis Reference Sequence Version 3).</title>
        <authorList>
            <person name="Zhang J."/>
            <person name="Kudrna D."/>
            <person name="Lee S."/>
            <person name="Talag J."/>
            <person name="Welchert J."/>
            <person name="Wing R.A."/>
        </authorList>
    </citation>
    <scope>NUCLEOTIDE SEQUENCE [LARGE SCALE GENOMIC DNA]</scope>
    <source>
        <strain evidence="2">cv. OR44</strain>
    </source>
</reference>
<feature type="region of interest" description="Disordered" evidence="1">
    <location>
        <begin position="78"/>
        <end position="134"/>
    </location>
</feature>
<sequence length="168" mass="17895">MGLIQQAGAVPNRSHRLDQIQRLSSVGTASGAIADRSCHRSGPVVAALSSPRDALASRRQACRKVSSQSHGGLLTISSLHRDGEAAGSELKQDAPPLNADDDQWHRDSGIRRYRRLSREDEVAPPPPSIRGSAPLGEDLLLVKAVVGGGVSPRLAYALQLPQSFPDVR</sequence>
<evidence type="ECO:0000256" key="1">
    <source>
        <dbReference type="SAM" id="MobiDB-lite"/>
    </source>
</evidence>
<protein>
    <submittedName>
        <fullName evidence="2">Uncharacterized protein</fullName>
    </submittedName>
</protein>
<feature type="compositionally biased region" description="Basic and acidic residues" evidence="1">
    <location>
        <begin position="102"/>
        <end position="121"/>
    </location>
</feature>
<reference evidence="2" key="1">
    <citation type="submission" date="2015-04" db="UniProtKB">
        <authorList>
            <consortium name="EnsemblPlants"/>
        </authorList>
    </citation>
    <scope>IDENTIFICATION</scope>
</reference>
<dbReference type="Proteomes" id="UP000008021">
    <property type="component" value="Chromosome 5"/>
</dbReference>
<evidence type="ECO:0000313" key="2">
    <source>
        <dbReference type="EnsemblPlants" id="OMERI05G15030.1"/>
    </source>
</evidence>
<name>A0A0E0DRP6_9ORYZ</name>
<evidence type="ECO:0000313" key="3">
    <source>
        <dbReference type="Proteomes" id="UP000008021"/>
    </source>
</evidence>
<dbReference type="AlphaFoldDB" id="A0A0E0DRP6"/>
<dbReference type="HOGENOM" id="CLU_1589067_0_0_1"/>
<dbReference type="Gramene" id="OMERI05G15030.1">
    <property type="protein sequence ID" value="OMERI05G15030.1"/>
    <property type="gene ID" value="OMERI05G15030"/>
</dbReference>
<organism evidence="2">
    <name type="scientific">Oryza meridionalis</name>
    <dbReference type="NCBI Taxonomy" id="40149"/>
    <lineage>
        <taxon>Eukaryota</taxon>
        <taxon>Viridiplantae</taxon>
        <taxon>Streptophyta</taxon>
        <taxon>Embryophyta</taxon>
        <taxon>Tracheophyta</taxon>
        <taxon>Spermatophyta</taxon>
        <taxon>Magnoliopsida</taxon>
        <taxon>Liliopsida</taxon>
        <taxon>Poales</taxon>
        <taxon>Poaceae</taxon>
        <taxon>BOP clade</taxon>
        <taxon>Oryzoideae</taxon>
        <taxon>Oryzeae</taxon>
        <taxon>Oryzinae</taxon>
        <taxon>Oryza</taxon>
    </lineage>
</organism>